<proteinExistence type="predicted"/>
<evidence type="ECO:0000256" key="1">
    <source>
        <dbReference type="PROSITE-ProRule" id="PRU00169"/>
    </source>
</evidence>
<dbReference type="AlphaFoldDB" id="A0A849SI31"/>
<evidence type="ECO:0000313" key="4">
    <source>
        <dbReference type="Proteomes" id="UP000580839"/>
    </source>
</evidence>
<feature type="domain" description="Response regulatory" evidence="2">
    <location>
        <begin position="8"/>
        <end position="125"/>
    </location>
</feature>
<dbReference type="PANTHER" id="PTHR36304">
    <property type="entry name" value="DOMAIN GTPASE-ACTIVATING PROTEIN, PUTATIVE-RELATED-RELATED"/>
    <property type="match status" value="1"/>
</dbReference>
<dbReference type="EMBL" id="JABFRW010000103">
    <property type="protein sequence ID" value="NOT34246.1"/>
    <property type="molecule type" value="Genomic_DNA"/>
</dbReference>
<dbReference type="InterPro" id="IPR025497">
    <property type="entry name" value="PatA-like_N"/>
</dbReference>
<sequence length="495" mass="54555">MRFDAQGTVLLVSTDETLMQTMEQLGSESLRLTVRSVRNWERALEVLSRVRVDLIVLHVHVGESLTEGLLDELRHHRRLAVIPVLALLESATSEQVADAIDAGAADCMAYPGSHSELAARLRALARVAGRHRRKLTERHYNLSGDLTALGFTDLIGLLELGRASGRLRLLTSDGEGRVLFGEGRVIHAEFGNLVGEEAFFELMHLEKAQYEFRPGDPAAEHELEATIDSTTASLVLRAATRFDEEQGEARAFLPAPLTAVPDRSNGEGASWEPDVSWAARGEALLEHTKPLGELQLLSRAAYQAWSVERRITQRIQIWLVTDLHCGVQALSAVATPLADEQVCHALHDPPEALVWSLRMDAETRLEVILIDQDRPRTLIDELNRRPVAMIVAPTHGDFQTLDLDARSGLIELLTRWSPRGCVSIGNVMIERHVKELATLANRPLPQRGILGTLWNLEVDLRFAIAESLRLWASSTPVAVEPAAESDAEGPGEVAA</sequence>
<reference evidence="3 4" key="1">
    <citation type="submission" date="2020-04" db="EMBL/GenBank/DDBJ databases">
        <title>Metagenomic profiling of ammonia- and methane-oxidizing microorganisms in a Dutch drinking water treatment plant.</title>
        <authorList>
            <person name="Poghosyan L."/>
            <person name="Leucker S."/>
        </authorList>
    </citation>
    <scope>NUCLEOTIDE SEQUENCE [LARGE SCALE GENOMIC DNA]</scope>
    <source>
        <strain evidence="3">S-RSF-IL-03</strain>
    </source>
</reference>
<comment type="caution">
    <text evidence="1">Lacks conserved residue(s) required for the propagation of feature annotation.</text>
</comment>
<protein>
    <submittedName>
        <fullName evidence="3">DUF4388 domain-containing protein</fullName>
    </submittedName>
</protein>
<dbReference type="Proteomes" id="UP000580839">
    <property type="component" value="Unassembled WGS sequence"/>
</dbReference>
<name>A0A849SI31_UNCEI</name>
<dbReference type="Gene3D" id="3.40.50.2300">
    <property type="match status" value="1"/>
</dbReference>
<dbReference type="InterPro" id="IPR001789">
    <property type="entry name" value="Sig_transdc_resp-reg_receiver"/>
</dbReference>
<evidence type="ECO:0000313" key="3">
    <source>
        <dbReference type="EMBL" id="NOT34246.1"/>
    </source>
</evidence>
<dbReference type="PANTHER" id="PTHR36304:SF4">
    <property type="entry name" value="DUF4388 DOMAIN-CONTAINING PROTEIN"/>
    <property type="match status" value="1"/>
</dbReference>
<dbReference type="PROSITE" id="PS50110">
    <property type="entry name" value="RESPONSE_REGULATORY"/>
    <property type="match status" value="1"/>
</dbReference>
<dbReference type="InterPro" id="IPR011006">
    <property type="entry name" value="CheY-like_superfamily"/>
</dbReference>
<dbReference type="GO" id="GO:0000160">
    <property type="term" value="P:phosphorelay signal transduction system"/>
    <property type="evidence" value="ECO:0007669"/>
    <property type="project" value="InterPro"/>
</dbReference>
<evidence type="ECO:0000259" key="2">
    <source>
        <dbReference type="PROSITE" id="PS50110"/>
    </source>
</evidence>
<organism evidence="3 4">
    <name type="scientific">Eiseniibacteriota bacterium</name>
    <dbReference type="NCBI Taxonomy" id="2212470"/>
    <lineage>
        <taxon>Bacteria</taxon>
        <taxon>Candidatus Eiseniibacteriota</taxon>
    </lineage>
</organism>
<dbReference type="SUPFAM" id="SSF52172">
    <property type="entry name" value="CheY-like"/>
    <property type="match status" value="1"/>
</dbReference>
<accession>A0A849SI31</accession>
<dbReference type="Pfam" id="PF14332">
    <property type="entry name" value="DUF4388"/>
    <property type="match status" value="1"/>
</dbReference>
<gene>
    <name evidence="3" type="ORF">HOP12_08775</name>
</gene>
<comment type="caution">
    <text evidence="3">The sequence shown here is derived from an EMBL/GenBank/DDBJ whole genome shotgun (WGS) entry which is preliminary data.</text>
</comment>